<comment type="caution">
    <text evidence="1">The sequence shown here is derived from an EMBL/GenBank/DDBJ whole genome shotgun (WGS) entry which is preliminary data.</text>
</comment>
<reference evidence="1 2" key="1">
    <citation type="submission" date="2015-10" db="EMBL/GenBank/DDBJ databases">
        <title>Genome analyses suggest a sexual origin of heterokaryosis in a supposedly ancient asexual fungus.</title>
        <authorList>
            <person name="Ropars J."/>
            <person name="Sedzielewska K."/>
            <person name="Noel J."/>
            <person name="Charron P."/>
            <person name="Farinelli L."/>
            <person name="Marton T."/>
            <person name="Kruger M."/>
            <person name="Pelin A."/>
            <person name="Brachmann A."/>
            <person name="Corradi N."/>
        </authorList>
    </citation>
    <scope>NUCLEOTIDE SEQUENCE [LARGE SCALE GENOMIC DNA]</scope>
    <source>
        <strain evidence="1 2">A4</strain>
    </source>
</reference>
<feature type="non-terminal residue" evidence="1">
    <location>
        <position position="1"/>
    </location>
</feature>
<name>A0A2I1HVR0_9GLOM</name>
<protein>
    <submittedName>
        <fullName evidence="1">Uncharacterized protein</fullName>
    </submittedName>
</protein>
<keyword evidence="2" id="KW-1185">Reference proteome</keyword>
<dbReference type="Proteomes" id="UP000234323">
    <property type="component" value="Unassembled WGS sequence"/>
</dbReference>
<dbReference type="AlphaFoldDB" id="A0A2I1HVR0"/>
<sequence>KNLKILEVDEIDINTINAFKENNEQKNCNINNNPTTFALNCSIKRFDDTRIIVGLDFGLIKENIGCSWHRIDYFENVLLVLTIPTLYSEIDKVIMRQCVYNADLIKDRDSEKLQFITESEATALYCVKSYFKCEIEGKI</sequence>
<evidence type="ECO:0000313" key="2">
    <source>
        <dbReference type="Proteomes" id="UP000234323"/>
    </source>
</evidence>
<gene>
    <name evidence="1" type="ORF">RhiirA4_490573</name>
</gene>
<accession>A0A2I1HVR0</accession>
<organism evidence="1 2">
    <name type="scientific">Rhizophagus irregularis</name>
    <dbReference type="NCBI Taxonomy" id="588596"/>
    <lineage>
        <taxon>Eukaryota</taxon>
        <taxon>Fungi</taxon>
        <taxon>Fungi incertae sedis</taxon>
        <taxon>Mucoromycota</taxon>
        <taxon>Glomeromycotina</taxon>
        <taxon>Glomeromycetes</taxon>
        <taxon>Glomerales</taxon>
        <taxon>Glomeraceae</taxon>
        <taxon>Rhizophagus</taxon>
    </lineage>
</organism>
<dbReference type="EMBL" id="LLXI01008613">
    <property type="protein sequence ID" value="PKY62982.1"/>
    <property type="molecule type" value="Genomic_DNA"/>
</dbReference>
<proteinExistence type="predicted"/>
<evidence type="ECO:0000313" key="1">
    <source>
        <dbReference type="EMBL" id="PKY62982.1"/>
    </source>
</evidence>